<dbReference type="EMBL" id="JAHRIP010059749">
    <property type="protein sequence ID" value="MEQ2304642.1"/>
    <property type="molecule type" value="Genomic_DNA"/>
</dbReference>
<sequence>MTILLNSVSLQVDLPAILLNFVPARDILMAILLNTVAAWGDPPAVHLNSDFVILVLGLLLRPPLPALFGSFCVFGSGLPSKVPSACPVLLMFFALPWFFNCFISVHLGLLDLYCLVFVTSLDSCVKCGYIS</sequence>
<name>A0ABV0ZFM0_9TELE</name>
<feature type="transmembrane region" description="Helical" evidence="1">
    <location>
        <begin position="12"/>
        <end position="39"/>
    </location>
</feature>
<evidence type="ECO:0000313" key="2">
    <source>
        <dbReference type="EMBL" id="MEQ2304642.1"/>
    </source>
</evidence>
<proteinExistence type="predicted"/>
<feature type="transmembrane region" description="Helical" evidence="1">
    <location>
        <begin position="88"/>
        <end position="109"/>
    </location>
</feature>
<feature type="transmembrane region" description="Helical" evidence="1">
    <location>
        <begin position="51"/>
        <end position="76"/>
    </location>
</feature>
<dbReference type="Proteomes" id="UP001469553">
    <property type="component" value="Unassembled WGS sequence"/>
</dbReference>
<keyword evidence="1" id="KW-1133">Transmembrane helix</keyword>
<gene>
    <name evidence="2" type="ORF">AMECASPLE_029238</name>
</gene>
<organism evidence="2 3">
    <name type="scientific">Ameca splendens</name>
    <dbReference type="NCBI Taxonomy" id="208324"/>
    <lineage>
        <taxon>Eukaryota</taxon>
        <taxon>Metazoa</taxon>
        <taxon>Chordata</taxon>
        <taxon>Craniata</taxon>
        <taxon>Vertebrata</taxon>
        <taxon>Euteleostomi</taxon>
        <taxon>Actinopterygii</taxon>
        <taxon>Neopterygii</taxon>
        <taxon>Teleostei</taxon>
        <taxon>Neoteleostei</taxon>
        <taxon>Acanthomorphata</taxon>
        <taxon>Ovalentaria</taxon>
        <taxon>Atherinomorphae</taxon>
        <taxon>Cyprinodontiformes</taxon>
        <taxon>Goodeidae</taxon>
        <taxon>Ameca</taxon>
    </lineage>
</organism>
<protein>
    <submittedName>
        <fullName evidence="2">Uncharacterized protein</fullName>
    </submittedName>
</protein>
<accession>A0ABV0ZFM0</accession>
<keyword evidence="1" id="KW-0812">Transmembrane</keyword>
<keyword evidence="1" id="KW-0472">Membrane</keyword>
<evidence type="ECO:0000256" key="1">
    <source>
        <dbReference type="SAM" id="Phobius"/>
    </source>
</evidence>
<reference evidence="2 3" key="1">
    <citation type="submission" date="2021-06" db="EMBL/GenBank/DDBJ databases">
        <authorList>
            <person name="Palmer J.M."/>
        </authorList>
    </citation>
    <scope>NUCLEOTIDE SEQUENCE [LARGE SCALE GENOMIC DNA]</scope>
    <source>
        <strain evidence="2 3">AS_MEX2019</strain>
        <tissue evidence="2">Muscle</tissue>
    </source>
</reference>
<comment type="caution">
    <text evidence="2">The sequence shown here is derived from an EMBL/GenBank/DDBJ whole genome shotgun (WGS) entry which is preliminary data.</text>
</comment>
<keyword evidence="3" id="KW-1185">Reference proteome</keyword>
<evidence type="ECO:0000313" key="3">
    <source>
        <dbReference type="Proteomes" id="UP001469553"/>
    </source>
</evidence>